<dbReference type="eggNOG" id="KOG0192">
    <property type="taxonomic scope" value="Eukaryota"/>
</dbReference>
<gene>
    <name evidence="7" type="ORF">BRAFLDRAFT_130230</name>
</gene>
<keyword evidence="4" id="KW-0808">Transferase</keyword>
<keyword evidence="5" id="KW-0418">Kinase</keyword>
<dbReference type="PANTHER" id="PTHR46392">
    <property type="entry name" value="DUAL SERINE/THREONINE AND TYROSINE PROTEIN KINASE"/>
    <property type="match status" value="1"/>
</dbReference>
<feature type="compositionally biased region" description="Low complexity" evidence="6">
    <location>
        <begin position="307"/>
        <end position="319"/>
    </location>
</feature>
<organism>
    <name type="scientific">Branchiostoma floridae</name>
    <name type="common">Florida lancelet</name>
    <name type="synonym">Amphioxus</name>
    <dbReference type="NCBI Taxonomy" id="7739"/>
    <lineage>
        <taxon>Eukaryota</taxon>
        <taxon>Metazoa</taxon>
        <taxon>Chordata</taxon>
        <taxon>Cephalochordata</taxon>
        <taxon>Leptocardii</taxon>
        <taxon>Amphioxiformes</taxon>
        <taxon>Branchiostomatidae</taxon>
        <taxon>Branchiostoma</taxon>
    </lineage>
</organism>
<dbReference type="GO" id="GO:0004674">
    <property type="term" value="F:protein serine/threonine kinase activity"/>
    <property type="evidence" value="ECO:0007669"/>
    <property type="project" value="UniProtKB-KW"/>
</dbReference>
<evidence type="ECO:0000256" key="5">
    <source>
        <dbReference type="ARBA" id="ARBA00022777"/>
    </source>
</evidence>
<evidence type="ECO:0000256" key="2">
    <source>
        <dbReference type="ARBA" id="ARBA00022490"/>
    </source>
</evidence>
<evidence type="ECO:0000313" key="7">
    <source>
        <dbReference type="EMBL" id="EEN43091.1"/>
    </source>
</evidence>
<feature type="region of interest" description="Disordered" evidence="6">
    <location>
        <begin position="266"/>
        <end position="351"/>
    </location>
</feature>
<dbReference type="STRING" id="7739.C3ZWM2"/>
<reference evidence="7" key="1">
    <citation type="journal article" date="2008" name="Nature">
        <title>The amphioxus genome and the evolution of the chordate karyotype.</title>
        <authorList>
            <consortium name="US DOE Joint Genome Institute (JGI-PGF)"/>
            <person name="Putnam N.H."/>
            <person name="Butts T."/>
            <person name="Ferrier D.E.K."/>
            <person name="Furlong R.F."/>
            <person name="Hellsten U."/>
            <person name="Kawashima T."/>
            <person name="Robinson-Rechavi M."/>
            <person name="Shoguchi E."/>
            <person name="Terry A."/>
            <person name="Yu J.-K."/>
            <person name="Benito-Gutierrez E.L."/>
            <person name="Dubchak I."/>
            <person name="Garcia-Fernandez J."/>
            <person name="Gibson-Brown J.J."/>
            <person name="Grigoriev I.V."/>
            <person name="Horton A.C."/>
            <person name="de Jong P.J."/>
            <person name="Jurka J."/>
            <person name="Kapitonov V.V."/>
            <person name="Kohara Y."/>
            <person name="Kuroki Y."/>
            <person name="Lindquist E."/>
            <person name="Lucas S."/>
            <person name="Osoegawa K."/>
            <person name="Pennacchio L.A."/>
            <person name="Salamov A.A."/>
            <person name="Satou Y."/>
            <person name="Sauka-Spengler T."/>
            <person name="Schmutz J."/>
            <person name="Shin-I T."/>
            <person name="Toyoda A."/>
            <person name="Bronner-Fraser M."/>
            <person name="Fujiyama A."/>
            <person name="Holland L.Z."/>
            <person name="Holland P.W.H."/>
            <person name="Satoh N."/>
            <person name="Rokhsar D.S."/>
        </authorList>
    </citation>
    <scope>NUCLEOTIDE SEQUENCE [LARGE SCALE GENOMIC DNA]</scope>
    <source>
        <strain evidence="7">S238N-H82</strain>
        <tissue evidence="7">Testes</tissue>
    </source>
</reference>
<accession>C3ZWM2</accession>
<name>C3ZWM2_BRAFL</name>
<dbReference type="EMBL" id="GG666700">
    <property type="protein sequence ID" value="EEN43091.1"/>
    <property type="molecule type" value="Genomic_DNA"/>
</dbReference>
<dbReference type="AlphaFoldDB" id="C3ZWM2"/>
<dbReference type="FunCoup" id="C3ZWM2">
    <property type="interactions" value="347"/>
</dbReference>
<sequence>MAGSPLAYELAKFCKYSRQLRLTLKDTRGAFDDVQKHGGFWDGGLQHSWHEEEEYIQSVITRPPCLVILGQSCDAKASVVNELFGEAVLPTVQSRDVSVSWRMLRFKFGSSRNLRLTLPDSFELVDTLAAYEQDWSTVPLADLELRGEHRTDVALAAAVVEVVLNHALLKDGSEVVVSPSHIPGLSTTQVFSKCTEDVLPVVLYAVSKERLSDWEVQELVDIREGFPETPVFFVRTRDCEREDSPAEPSLLQQLCWAGFQVLPSNRHSGPSNAAQSLNTAPSNRHSGPSNTAQSSNTVPSNRHSGPSNAAQSSNIAQSNRHSGPSNTAQTQRSVSPNTTLRKAPKAPPGSRLVESFDQFPSVLLFVRQVVQTQLVRAACVLHSAHTRCLQMFITSAFDMARDIMITPRRIEYARARERELYDSLVAISDRKQDEIRNLIRETVANIREELLEDAASYSFIGVDLTESGELLDSKQLRSCTSQIQDLVLNKLNTAVAGQLIGSVDCLRESFVGTLARCIESLEKDQGDAEDCVASVHLKQFKVRIHVCSVQGQDTCVLSSRSGYMCAQFKVRIRVCSVQGQDKCVLSSRSGYMCAQFKVRIHVCSVQGQDTCVLSSRSGYVCAQFKVRMQALPWNAPKKVDAHLKRKFKVRIHVCSVQGQDTCVLSSRSGYMCAQFKVRIRVCSVQGQDKCVLSSRSGYMCAQFKVRIHVCSVQGQDTCVLSSRSGYVCAQFKVRIHVCSVQGQDTCVLSSRSGYMCAQFKVRIRVCSVQ</sequence>
<dbReference type="InterPro" id="IPR051302">
    <property type="entry name" value="Dual_SerThr-Tyr_Kinase"/>
</dbReference>
<protein>
    <submittedName>
        <fullName evidence="7">Uncharacterized protein</fullName>
    </submittedName>
</protein>
<dbReference type="InParanoid" id="C3ZWM2"/>
<comment type="subcellular location">
    <subcellularLocation>
        <location evidence="1">Cytoplasm</location>
    </subcellularLocation>
</comment>
<feature type="non-terminal residue" evidence="7">
    <location>
        <position position="769"/>
    </location>
</feature>
<evidence type="ECO:0000256" key="3">
    <source>
        <dbReference type="ARBA" id="ARBA00022527"/>
    </source>
</evidence>
<evidence type="ECO:0000256" key="6">
    <source>
        <dbReference type="SAM" id="MobiDB-lite"/>
    </source>
</evidence>
<proteinExistence type="predicted"/>
<keyword evidence="2" id="KW-0963">Cytoplasm</keyword>
<evidence type="ECO:0000256" key="1">
    <source>
        <dbReference type="ARBA" id="ARBA00004496"/>
    </source>
</evidence>
<feature type="compositionally biased region" description="Polar residues" evidence="6">
    <location>
        <begin position="320"/>
        <end position="340"/>
    </location>
</feature>
<feature type="compositionally biased region" description="Polar residues" evidence="6">
    <location>
        <begin position="266"/>
        <end position="306"/>
    </location>
</feature>
<evidence type="ECO:0000256" key="4">
    <source>
        <dbReference type="ARBA" id="ARBA00022679"/>
    </source>
</evidence>
<dbReference type="PANTHER" id="PTHR46392:SF1">
    <property type="entry name" value="DUAL SERINE_THREONINE AND TYROSINE PROTEIN KINASE"/>
    <property type="match status" value="1"/>
</dbReference>
<dbReference type="GO" id="GO:0005737">
    <property type="term" value="C:cytoplasm"/>
    <property type="evidence" value="ECO:0007669"/>
    <property type="project" value="UniProtKB-SubCell"/>
</dbReference>
<keyword evidence="3" id="KW-0723">Serine/threonine-protein kinase</keyword>